<comment type="caution">
    <text evidence="3">The sequence shown here is derived from an EMBL/GenBank/DDBJ whole genome shotgun (WGS) entry which is preliminary data.</text>
</comment>
<organism evidence="3 4">
    <name type="scientific">Arthrobacter silviterrae</name>
    <dbReference type="NCBI Taxonomy" id="2026658"/>
    <lineage>
        <taxon>Bacteria</taxon>
        <taxon>Bacillati</taxon>
        <taxon>Actinomycetota</taxon>
        <taxon>Actinomycetes</taxon>
        <taxon>Micrococcales</taxon>
        <taxon>Micrococcaceae</taxon>
        <taxon>Arthrobacter</taxon>
    </lineage>
</organism>
<proteinExistence type="predicted"/>
<feature type="domain" description="DUF306" evidence="2">
    <location>
        <begin position="55"/>
        <end position="123"/>
    </location>
</feature>
<feature type="chain" id="PRO_5045263632" evidence="1">
    <location>
        <begin position="22"/>
        <end position="130"/>
    </location>
</feature>
<keyword evidence="1" id="KW-0732">Signal</keyword>
<name>A0ABX0DHH7_9MICC</name>
<protein>
    <submittedName>
        <fullName evidence="3">META domain-containing protein</fullName>
    </submittedName>
</protein>
<gene>
    <name evidence="3" type="ORF">G6N77_15670</name>
</gene>
<sequence>MKRVLALAGGLALAFTMSACGASTGPVGTWGNGYNTDKQPYLQLAVAQQTGGVSAGYLSGSDGCNRIVGQWAVQDANPNTVQLQHQANTKTSCDGIDTWLSGAAGAKIDGNKMTITDSKGATIGVLDRRS</sequence>
<keyword evidence="4" id="KW-1185">Reference proteome</keyword>
<dbReference type="EMBL" id="JAAKZI010000032">
    <property type="protein sequence ID" value="NGN84880.1"/>
    <property type="molecule type" value="Genomic_DNA"/>
</dbReference>
<feature type="signal peptide" evidence="1">
    <location>
        <begin position="1"/>
        <end position="21"/>
    </location>
</feature>
<dbReference type="InterPro" id="IPR005184">
    <property type="entry name" value="DUF306_Meta_HslJ"/>
</dbReference>
<reference evidence="3 4" key="1">
    <citation type="submission" date="2020-02" db="EMBL/GenBank/DDBJ databases">
        <title>Genome sequence of the type strain DSM 27180 of Arthrobacter silviterrae.</title>
        <authorList>
            <person name="Gao J."/>
            <person name="Sun J."/>
        </authorList>
    </citation>
    <scope>NUCLEOTIDE SEQUENCE [LARGE SCALE GENOMIC DNA]</scope>
    <source>
        <strain evidence="3 4">DSM 27180</strain>
    </source>
</reference>
<dbReference type="Pfam" id="PF03724">
    <property type="entry name" value="META"/>
    <property type="match status" value="1"/>
</dbReference>
<dbReference type="RefSeq" id="WP_165183108.1">
    <property type="nucleotide sequence ID" value="NZ_JAAKZI010000032.1"/>
</dbReference>
<evidence type="ECO:0000313" key="3">
    <source>
        <dbReference type="EMBL" id="NGN84880.1"/>
    </source>
</evidence>
<dbReference type="Gene3D" id="2.40.128.270">
    <property type="match status" value="1"/>
</dbReference>
<evidence type="ECO:0000313" key="4">
    <source>
        <dbReference type="Proteomes" id="UP000479226"/>
    </source>
</evidence>
<evidence type="ECO:0000259" key="2">
    <source>
        <dbReference type="Pfam" id="PF03724"/>
    </source>
</evidence>
<dbReference type="PROSITE" id="PS51257">
    <property type="entry name" value="PROKAR_LIPOPROTEIN"/>
    <property type="match status" value="1"/>
</dbReference>
<dbReference type="InterPro" id="IPR038670">
    <property type="entry name" value="HslJ-like_sf"/>
</dbReference>
<evidence type="ECO:0000256" key="1">
    <source>
        <dbReference type="SAM" id="SignalP"/>
    </source>
</evidence>
<accession>A0ABX0DHH7</accession>
<dbReference type="Proteomes" id="UP000479226">
    <property type="component" value="Unassembled WGS sequence"/>
</dbReference>